<feature type="compositionally biased region" description="Polar residues" evidence="1">
    <location>
        <begin position="628"/>
        <end position="660"/>
    </location>
</feature>
<feature type="region of interest" description="Disordered" evidence="1">
    <location>
        <begin position="24"/>
        <end position="47"/>
    </location>
</feature>
<feature type="region of interest" description="Disordered" evidence="1">
    <location>
        <begin position="1169"/>
        <end position="1222"/>
    </location>
</feature>
<feature type="region of interest" description="Disordered" evidence="1">
    <location>
        <begin position="73"/>
        <end position="141"/>
    </location>
</feature>
<feature type="region of interest" description="Disordered" evidence="1">
    <location>
        <begin position="193"/>
        <end position="258"/>
    </location>
</feature>
<accession>A0A9W8L061</accession>
<dbReference type="EMBL" id="JANBTW010000013">
    <property type="protein sequence ID" value="KAJ2679311.1"/>
    <property type="molecule type" value="Genomic_DNA"/>
</dbReference>
<feature type="region of interest" description="Disordered" evidence="1">
    <location>
        <begin position="1112"/>
        <end position="1153"/>
    </location>
</feature>
<feature type="compositionally biased region" description="Polar residues" evidence="1">
    <location>
        <begin position="927"/>
        <end position="940"/>
    </location>
</feature>
<feature type="region of interest" description="Disordered" evidence="1">
    <location>
        <begin position="486"/>
        <end position="505"/>
    </location>
</feature>
<evidence type="ECO:0000313" key="2">
    <source>
        <dbReference type="EMBL" id="KAJ2679311.1"/>
    </source>
</evidence>
<feature type="region of interest" description="Disordered" evidence="1">
    <location>
        <begin position="706"/>
        <end position="756"/>
    </location>
</feature>
<name>A0A9W8L061_9FUNG</name>
<feature type="compositionally biased region" description="Basic residues" evidence="1">
    <location>
        <begin position="1194"/>
        <end position="1204"/>
    </location>
</feature>
<feature type="compositionally biased region" description="Acidic residues" evidence="1">
    <location>
        <begin position="1029"/>
        <end position="1038"/>
    </location>
</feature>
<gene>
    <name evidence="2" type="ORF">GGI25_001667</name>
</gene>
<feature type="compositionally biased region" description="Basic and acidic residues" evidence="1">
    <location>
        <begin position="901"/>
        <end position="910"/>
    </location>
</feature>
<feature type="region of interest" description="Disordered" evidence="1">
    <location>
        <begin position="847"/>
        <end position="888"/>
    </location>
</feature>
<sequence length="1222" mass="132798">MFEHLQAPVADLHPKAHFAKQVRAANDSTSSLSVSEYEHDSSVSEMDEEDEVFFGPMSRVELKQLHKARDIHRRSTEMITMTPLEERDEDDETPQLSHTAADNTQLESPSSAKTSTHSLESLPEKQSPMQCVTPEPSPMPLCSVPDKTHLHSQHARRAAVTVQSLMRRSLAKKEYNRKRNDLQFLAMKGSLSVERRRRVAQRTTSPQRKEVSPPTAPLPLPPHSAPSRAPQSGSNKELPTVPPPMMPASMREKPLASPLKRGLSIRNWFHRQPGNPPAPARLATATTTATTTATATATNIPRLPQRTATQAPPSFEPKVNTTSNTHNAKPSGGSKARAYISRVVSYLRQQKQSRQEKPTAAKLGEIMPSTHNAMSCRRQYSQIHRSHSYRQHKDAESPHQRFRSRRHYTHALSHIPQNDISITHLAPITNTNETSIALTSESSPSSELCASHILLVPLEHAKPEIKPQQELQAGLLQKTKIPRVGGMHMRTDSDASDSTGRSALAKESRAVGAKLNMLKSSLGSLLTRSSSTLRLTPSATSSTTLLSEPAQGRPAISPGIFGDLRTAPAKPRQDMFFASNNDAGGYVQAAASSFGDLTAATQLHPPSALVQRNASKMAPRIARLVSAPNVSNPNTNGAKQGPPTSISQASANSAQRSPNDTDTDEDIGIAATVIRLANHANGQEPDCSEIGGAMSVPVDDTAVLEHRAESEHSVENTSSDVSMADTTGANHVENGASDSDEAMAPAQSNEDDARSAVKDSAFGMDPNAASVLSNLGIRSMANLSPRLSLRLSSDASSFGVGLSVFASLISGDIIEEDEDAVKEAADSNKDGNSDDASFLSAEQALSADTGTPKADAVDEQQAAESEHTEENSAPVDQNSHVEEDMDNPAHARLRSLRSRRLQENKARAPEADDAAESQESTNRRFRATQTATRSKPTDSGPNGRDKNAKKPLSKMGPLQLDRLTKLNTRRNSTYMTCQIELFAMQKEGERPPSPSLVMQERAQERRAMQFGVDEEGDAVYHSIYSSSENESEDDEAEVADGQKESLVDDTRPITPVSDEGAEYLVEVSEAGQQDGEEELEEAADRPSSKKQRSRPCVHWGSRSVLRSAWLLGHEPKQMQPGKSILVPTAMSEDTEPALPPSRGSASKRASQMSSLKTIRVACIKYPEGAVSDDEAIGNMQSDDDYSEKKPRSTGAKKKKKKNSKKQPIDDDVFIPRRSTRNA</sequence>
<feature type="compositionally biased region" description="Polar residues" evidence="1">
    <location>
        <begin position="319"/>
        <end position="328"/>
    </location>
</feature>
<comment type="caution">
    <text evidence="2">The sequence shown here is derived from an EMBL/GenBank/DDBJ whole genome shotgun (WGS) entry which is preliminary data.</text>
</comment>
<proteinExistence type="predicted"/>
<feature type="compositionally biased region" description="Polar residues" evidence="1">
    <location>
        <begin position="1143"/>
        <end position="1153"/>
    </location>
</feature>
<feature type="region of interest" description="Disordered" evidence="1">
    <location>
        <begin position="626"/>
        <end position="664"/>
    </location>
</feature>
<dbReference type="Proteomes" id="UP001151518">
    <property type="component" value="Unassembled WGS sequence"/>
</dbReference>
<feature type="compositionally biased region" description="Polar residues" evidence="1">
    <location>
        <begin position="94"/>
        <end position="119"/>
    </location>
</feature>
<feature type="region of interest" description="Disordered" evidence="1">
    <location>
        <begin position="901"/>
        <end position="969"/>
    </location>
</feature>
<reference evidence="2" key="1">
    <citation type="submission" date="2022-07" db="EMBL/GenBank/DDBJ databases">
        <title>Phylogenomic reconstructions and comparative analyses of Kickxellomycotina fungi.</title>
        <authorList>
            <person name="Reynolds N.K."/>
            <person name="Stajich J.E."/>
            <person name="Barry K."/>
            <person name="Grigoriev I.V."/>
            <person name="Crous P."/>
            <person name="Smith M.E."/>
        </authorList>
    </citation>
    <scope>NUCLEOTIDE SEQUENCE</scope>
    <source>
        <strain evidence="2">NRRL 3115</strain>
    </source>
</reference>
<dbReference type="OrthoDB" id="5593284at2759"/>
<dbReference type="PROSITE" id="PS50096">
    <property type="entry name" value="IQ"/>
    <property type="match status" value="1"/>
</dbReference>
<feature type="region of interest" description="Disordered" evidence="1">
    <location>
        <begin position="1025"/>
        <end position="1098"/>
    </location>
</feature>
<feature type="compositionally biased region" description="Acidic residues" evidence="1">
    <location>
        <begin position="1170"/>
        <end position="1185"/>
    </location>
</feature>
<feature type="compositionally biased region" description="Basic and acidic residues" evidence="1">
    <location>
        <begin position="1040"/>
        <end position="1051"/>
    </location>
</feature>
<feature type="region of interest" description="Disordered" evidence="1">
    <location>
        <begin position="536"/>
        <end position="560"/>
    </location>
</feature>
<dbReference type="AlphaFoldDB" id="A0A9W8L061"/>
<feature type="compositionally biased region" description="Low complexity" evidence="1">
    <location>
        <begin position="536"/>
        <end position="547"/>
    </location>
</feature>
<feature type="region of interest" description="Disordered" evidence="1">
    <location>
        <begin position="306"/>
        <end position="334"/>
    </location>
</feature>
<evidence type="ECO:0000256" key="1">
    <source>
        <dbReference type="SAM" id="MobiDB-lite"/>
    </source>
</evidence>
<feature type="compositionally biased region" description="Pro residues" evidence="1">
    <location>
        <begin position="214"/>
        <end position="224"/>
    </location>
</feature>
<protein>
    <submittedName>
        <fullName evidence="2">Uncharacterized protein</fullName>
    </submittedName>
</protein>
<organism evidence="2 3">
    <name type="scientific">Coemansia spiralis</name>
    <dbReference type="NCBI Taxonomy" id="417178"/>
    <lineage>
        <taxon>Eukaryota</taxon>
        <taxon>Fungi</taxon>
        <taxon>Fungi incertae sedis</taxon>
        <taxon>Zoopagomycota</taxon>
        <taxon>Kickxellomycotina</taxon>
        <taxon>Kickxellomycetes</taxon>
        <taxon>Kickxellales</taxon>
        <taxon>Kickxellaceae</taxon>
        <taxon>Coemansia</taxon>
    </lineage>
</organism>
<feature type="compositionally biased region" description="Polar residues" evidence="1">
    <location>
        <begin position="715"/>
        <end position="729"/>
    </location>
</feature>
<evidence type="ECO:0000313" key="3">
    <source>
        <dbReference type="Proteomes" id="UP001151518"/>
    </source>
</evidence>